<dbReference type="AlphaFoldDB" id="A0A8J2L1J9"/>
<proteinExistence type="predicted"/>
<sequence length="40" mass="4657">MVRSAPHQNTQNNLFRNNHLKQRAELAGTTTINKTNMKYD</sequence>
<comment type="caution">
    <text evidence="1">The sequence shown here is derived from an EMBL/GenBank/DDBJ whole genome shotgun (WGS) entry which is preliminary data.</text>
</comment>
<protein>
    <submittedName>
        <fullName evidence="1">Uncharacterized protein</fullName>
    </submittedName>
</protein>
<gene>
    <name evidence="1" type="ORF">AFUS01_LOCUS35704</name>
</gene>
<evidence type="ECO:0000313" key="2">
    <source>
        <dbReference type="Proteomes" id="UP000708208"/>
    </source>
</evidence>
<name>A0A8J2L1J9_9HEXA</name>
<organism evidence="1 2">
    <name type="scientific">Allacma fusca</name>
    <dbReference type="NCBI Taxonomy" id="39272"/>
    <lineage>
        <taxon>Eukaryota</taxon>
        <taxon>Metazoa</taxon>
        <taxon>Ecdysozoa</taxon>
        <taxon>Arthropoda</taxon>
        <taxon>Hexapoda</taxon>
        <taxon>Collembola</taxon>
        <taxon>Symphypleona</taxon>
        <taxon>Sminthuridae</taxon>
        <taxon>Allacma</taxon>
    </lineage>
</organism>
<accession>A0A8J2L1J9</accession>
<dbReference type="EMBL" id="CAJVCH010536896">
    <property type="protein sequence ID" value="CAG7825601.1"/>
    <property type="molecule type" value="Genomic_DNA"/>
</dbReference>
<dbReference type="Proteomes" id="UP000708208">
    <property type="component" value="Unassembled WGS sequence"/>
</dbReference>
<reference evidence="1" key="1">
    <citation type="submission" date="2021-06" db="EMBL/GenBank/DDBJ databases">
        <authorList>
            <person name="Hodson N. C."/>
            <person name="Mongue J. A."/>
            <person name="Jaron S. K."/>
        </authorList>
    </citation>
    <scope>NUCLEOTIDE SEQUENCE</scope>
</reference>
<evidence type="ECO:0000313" key="1">
    <source>
        <dbReference type="EMBL" id="CAG7825601.1"/>
    </source>
</evidence>
<feature type="non-terminal residue" evidence="1">
    <location>
        <position position="1"/>
    </location>
</feature>
<keyword evidence="2" id="KW-1185">Reference proteome</keyword>